<keyword evidence="8" id="KW-0732">Signal</keyword>
<protein>
    <recommendedName>
        <fullName evidence="15">Peptidase M14 domain-containing protein</fullName>
    </recommendedName>
</protein>
<proteinExistence type="inferred from homology"/>
<evidence type="ECO:0000256" key="11">
    <source>
        <dbReference type="ARBA" id="ARBA00023049"/>
    </source>
</evidence>
<keyword evidence="7" id="KW-0479">Metal-binding</keyword>
<organism evidence="16 17">
    <name type="scientific">Oedothorax gibbosus</name>
    <dbReference type="NCBI Taxonomy" id="931172"/>
    <lineage>
        <taxon>Eukaryota</taxon>
        <taxon>Metazoa</taxon>
        <taxon>Ecdysozoa</taxon>
        <taxon>Arthropoda</taxon>
        <taxon>Chelicerata</taxon>
        <taxon>Arachnida</taxon>
        <taxon>Araneae</taxon>
        <taxon>Araneomorphae</taxon>
        <taxon>Entelegynae</taxon>
        <taxon>Araneoidea</taxon>
        <taxon>Linyphiidae</taxon>
        <taxon>Erigoninae</taxon>
        <taxon>Oedothorax</taxon>
    </lineage>
</organism>
<evidence type="ECO:0000256" key="8">
    <source>
        <dbReference type="ARBA" id="ARBA00022729"/>
    </source>
</evidence>
<dbReference type="SMART" id="SM00631">
    <property type="entry name" value="Zn_pept"/>
    <property type="match status" value="1"/>
</dbReference>
<dbReference type="PROSITE" id="PS00132">
    <property type="entry name" value="CARBOXYPEPT_ZN_1"/>
    <property type="match status" value="1"/>
</dbReference>
<comment type="cofactor">
    <cofactor evidence="1">
        <name>Zn(2+)</name>
        <dbReference type="ChEBI" id="CHEBI:29105"/>
    </cofactor>
</comment>
<evidence type="ECO:0000256" key="2">
    <source>
        <dbReference type="ARBA" id="ARBA00004613"/>
    </source>
</evidence>
<keyword evidence="9" id="KW-0378">Hydrolase</keyword>
<dbReference type="InterPro" id="IPR057246">
    <property type="entry name" value="CARBOXYPEPT_ZN_1"/>
</dbReference>
<evidence type="ECO:0000259" key="15">
    <source>
        <dbReference type="PROSITE" id="PS52035"/>
    </source>
</evidence>
<keyword evidence="11" id="KW-0482">Metalloprotease</keyword>
<feature type="active site" description="Proton donor/acceptor" evidence="14">
    <location>
        <position position="338"/>
    </location>
</feature>
<evidence type="ECO:0000256" key="12">
    <source>
        <dbReference type="ARBA" id="ARBA00023157"/>
    </source>
</evidence>
<dbReference type="PRINTS" id="PR00765">
    <property type="entry name" value="CRBOXYPTASEA"/>
</dbReference>
<reference evidence="16 17" key="1">
    <citation type="journal article" date="2022" name="Nat. Ecol. Evol.">
        <title>A masculinizing supergene underlies an exaggerated male reproductive morph in a spider.</title>
        <authorList>
            <person name="Hendrickx F."/>
            <person name="De Corte Z."/>
            <person name="Sonet G."/>
            <person name="Van Belleghem S.M."/>
            <person name="Kostlbacher S."/>
            <person name="Vangestel C."/>
        </authorList>
    </citation>
    <scope>NUCLEOTIDE SEQUENCE [LARGE SCALE GENOMIC DNA]</scope>
    <source>
        <strain evidence="16">W744_W776</strain>
    </source>
</reference>
<keyword evidence="10" id="KW-0862">Zinc</keyword>
<evidence type="ECO:0000256" key="7">
    <source>
        <dbReference type="ARBA" id="ARBA00022723"/>
    </source>
</evidence>
<dbReference type="SUPFAM" id="SSF54897">
    <property type="entry name" value="Protease propeptides/inhibitors"/>
    <property type="match status" value="1"/>
</dbReference>
<dbReference type="AlphaFoldDB" id="A0AAV6UHS5"/>
<dbReference type="SUPFAM" id="SSF53187">
    <property type="entry name" value="Zn-dependent exopeptidases"/>
    <property type="match status" value="1"/>
</dbReference>
<evidence type="ECO:0000256" key="4">
    <source>
        <dbReference type="ARBA" id="ARBA00022525"/>
    </source>
</evidence>
<keyword evidence="6" id="KW-0645">Protease</keyword>
<dbReference type="InterPro" id="IPR003146">
    <property type="entry name" value="M14A_act_pep"/>
</dbReference>
<dbReference type="GO" id="GO:0004181">
    <property type="term" value="F:metallocarboxypeptidase activity"/>
    <property type="evidence" value="ECO:0007669"/>
    <property type="project" value="InterPro"/>
</dbReference>
<feature type="domain" description="Peptidase M14" evidence="15">
    <location>
        <begin position="73"/>
        <end position="372"/>
    </location>
</feature>
<evidence type="ECO:0000256" key="13">
    <source>
        <dbReference type="ARBA" id="ARBA00057299"/>
    </source>
</evidence>
<dbReference type="PANTHER" id="PTHR11705">
    <property type="entry name" value="PROTEASE FAMILY M14 CARBOXYPEPTIDASE A,B"/>
    <property type="match status" value="1"/>
</dbReference>
<dbReference type="Gene3D" id="3.40.630.10">
    <property type="entry name" value="Zn peptidases"/>
    <property type="match status" value="1"/>
</dbReference>
<dbReference type="GO" id="GO:0005615">
    <property type="term" value="C:extracellular space"/>
    <property type="evidence" value="ECO:0007669"/>
    <property type="project" value="TreeGrafter"/>
</dbReference>
<comment type="similarity">
    <text evidence="3 14">Belongs to the peptidase M14 family.</text>
</comment>
<name>A0AAV6UHS5_9ARAC</name>
<dbReference type="GO" id="GO:0006508">
    <property type="term" value="P:proteolysis"/>
    <property type="evidence" value="ECO:0007669"/>
    <property type="project" value="UniProtKB-KW"/>
</dbReference>
<evidence type="ECO:0000256" key="5">
    <source>
        <dbReference type="ARBA" id="ARBA00022645"/>
    </source>
</evidence>
<evidence type="ECO:0000256" key="14">
    <source>
        <dbReference type="PROSITE-ProRule" id="PRU01379"/>
    </source>
</evidence>
<dbReference type="GO" id="GO:0008270">
    <property type="term" value="F:zinc ion binding"/>
    <property type="evidence" value="ECO:0007669"/>
    <property type="project" value="InterPro"/>
</dbReference>
<dbReference type="PROSITE" id="PS52035">
    <property type="entry name" value="PEPTIDASE_M14"/>
    <property type="match status" value="1"/>
</dbReference>
<keyword evidence="17" id="KW-1185">Reference proteome</keyword>
<comment type="function">
    <text evidence="13">Involved in the digestion of the blood meal.</text>
</comment>
<dbReference type="Pfam" id="PF02244">
    <property type="entry name" value="Propep_M14"/>
    <property type="match status" value="1"/>
</dbReference>
<evidence type="ECO:0000313" key="17">
    <source>
        <dbReference type="Proteomes" id="UP000827092"/>
    </source>
</evidence>
<evidence type="ECO:0000256" key="9">
    <source>
        <dbReference type="ARBA" id="ARBA00022801"/>
    </source>
</evidence>
<dbReference type="PANTHER" id="PTHR11705:SF91">
    <property type="entry name" value="FI01817P-RELATED"/>
    <property type="match status" value="1"/>
</dbReference>
<dbReference type="FunFam" id="3.40.630.10:FF:000040">
    <property type="entry name" value="zinc carboxypeptidase"/>
    <property type="match status" value="1"/>
</dbReference>
<evidence type="ECO:0000256" key="1">
    <source>
        <dbReference type="ARBA" id="ARBA00001947"/>
    </source>
</evidence>
<keyword evidence="12" id="KW-1015">Disulfide bond</keyword>
<dbReference type="CDD" id="cd03860">
    <property type="entry name" value="M14_CP_A-B_like"/>
    <property type="match status" value="1"/>
</dbReference>
<evidence type="ECO:0000256" key="10">
    <source>
        <dbReference type="ARBA" id="ARBA00022833"/>
    </source>
</evidence>
<dbReference type="InterPro" id="IPR000834">
    <property type="entry name" value="Peptidase_M14"/>
</dbReference>
<dbReference type="Proteomes" id="UP000827092">
    <property type="component" value="Unassembled WGS sequence"/>
</dbReference>
<dbReference type="InterPro" id="IPR036990">
    <property type="entry name" value="M14A-like_propep"/>
</dbReference>
<keyword evidence="5" id="KW-0121">Carboxypeptidase</keyword>
<gene>
    <name evidence="16" type="ORF">JTE90_023987</name>
</gene>
<keyword evidence="4" id="KW-0964">Secreted</keyword>
<evidence type="ECO:0000256" key="3">
    <source>
        <dbReference type="ARBA" id="ARBA00005988"/>
    </source>
</evidence>
<evidence type="ECO:0000256" key="6">
    <source>
        <dbReference type="ARBA" id="ARBA00022670"/>
    </source>
</evidence>
<evidence type="ECO:0000313" key="16">
    <source>
        <dbReference type="EMBL" id="KAG8183338.1"/>
    </source>
</evidence>
<accession>A0AAV6UHS5</accession>
<comment type="caution">
    <text evidence="16">The sequence shown here is derived from an EMBL/GenBank/DDBJ whole genome shotgun (WGS) entry which is preliminary data.</text>
</comment>
<dbReference type="Gene3D" id="3.30.70.340">
    <property type="entry name" value="Metallocarboxypeptidase-like"/>
    <property type="match status" value="1"/>
</dbReference>
<sequence>MFQEYDFWLLTTSVNHPADVMIAPPVKLGLIRHLNTVKMPFSVLIDNIGEKTKCENSNLKYVETPPAPEFFAAYQDIEDINEYMDILSSKHPDFVSVVEVGTSYEGRSLKLLKISAKTDEVKPAIWIQAGAHAREQIGPATVLYMAEMLATLNNQCDQVSRLIAKFDWYILPVLNPDGYEYCQKYDRLWRKTRSRHPNSGNCIGVDANRNWDARWNVATGSSSNPCSHNYAGPRAFSEPETKSTSDFMLQELQGRLRVFLDFHSYSQRWLTPWGYSADLPPNYQQQKRLADIATTALQNVSGTKYSVGSTGTIFYTVTGGARDWAYDVVGAQNSYVIELKDKGEFGFVLPKRHILPTANETWIGVKAMALDLIENLKLK</sequence>
<comment type="subcellular location">
    <subcellularLocation>
        <location evidence="2">Secreted</location>
    </subcellularLocation>
</comment>
<dbReference type="EMBL" id="JAFNEN010000421">
    <property type="protein sequence ID" value="KAG8183338.1"/>
    <property type="molecule type" value="Genomic_DNA"/>
</dbReference>
<dbReference type="Pfam" id="PF00246">
    <property type="entry name" value="Peptidase_M14"/>
    <property type="match status" value="1"/>
</dbReference>